<proteinExistence type="predicted"/>
<organism evidence="2 3">
    <name type="scientific">Magnaporthe oryzae narnavirus 1</name>
    <dbReference type="NCBI Taxonomy" id="2737030"/>
    <lineage>
        <taxon>Viruses</taxon>
        <taxon>Riboviria</taxon>
        <taxon>Orthornavirae</taxon>
        <taxon>Lenarviricota</taxon>
        <taxon>Amabiliviricetes</taxon>
        <taxon>Wolframvirales</taxon>
        <taxon>Splipalmiviridae</taxon>
        <taxon>Delepalmivirus</taxon>
        <taxon>Delepalmivirus magnaporthae</taxon>
    </lineage>
</organism>
<feature type="region of interest" description="Disordered" evidence="1">
    <location>
        <begin position="1"/>
        <end position="26"/>
    </location>
</feature>
<name>A0A7I8CZQ6_9VIRU</name>
<keyword evidence="3" id="KW-1185">Reference proteome</keyword>
<sequence>MSSTIKQRQKRVLTSIGPTGPTPTELAKWLRSLPQDMFPGEIASVLEKADDQRFEGNRLRRTAVNRPASEPVPRKRLVFPPANPSPEVYERENVPLPRSFDDIPVTEVNADRKPTVRQALILEQLRITDATPEELWTAVQAIPNRCYGHEHGPLLAEVIHRYPDILDIIEISFIDGISASVSKKGDDEQRPVSLELTPLTDPMVHEAIEQAPKSLTLRATEEKAPSGLLHNTVKFNPHGNKVVDDLVFEHDKRRVLEMLDKPKHMRVRVLEDVLRKGPSGPFTITEVGDFIYLHYKEVEIVSLWVGDKPPLEPKRRKSLTARKLRNKEWIEKHRSHCDNGCRHCKRFSRG</sequence>
<evidence type="ECO:0000313" key="3">
    <source>
        <dbReference type="Proteomes" id="UP001256446"/>
    </source>
</evidence>
<feature type="region of interest" description="Disordered" evidence="1">
    <location>
        <begin position="64"/>
        <end position="86"/>
    </location>
</feature>
<reference evidence="2 3" key="1">
    <citation type="submission" date="2020-06" db="EMBL/GenBank/DDBJ databases">
        <title>Discovery of novel viral sequences from mycovirus by FLDS-based high quality screening.</title>
        <authorList>
            <person name="Urayama S."/>
            <person name="Yaguchi T."/>
            <person name="Hagiwara D."/>
            <person name="Chiba Y."/>
        </authorList>
    </citation>
    <scope>NUCLEOTIDE SEQUENCE [LARGE SCALE GENOMIC DNA]</scope>
    <source>
        <strain evidence="2 3">J-YC</strain>
    </source>
</reference>
<dbReference type="Proteomes" id="UP001256446">
    <property type="component" value="Genome"/>
</dbReference>
<protein>
    <submittedName>
        <fullName evidence="2">Uncharacterized protein</fullName>
    </submittedName>
</protein>
<accession>A0A7I8CZQ6</accession>
<evidence type="ECO:0000256" key="1">
    <source>
        <dbReference type="SAM" id="MobiDB-lite"/>
    </source>
</evidence>
<evidence type="ECO:0000313" key="2">
    <source>
        <dbReference type="EMBL" id="BCH36658.1"/>
    </source>
</evidence>
<dbReference type="EMBL" id="LC553713">
    <property type="protein sequence ID" value="BCH36658.1"/>
    <property type="molecule type" value="Genomic_RNA"/>
</dbReference>